<dbReference type="PANTHER" id="PTHR47331:SF5">
    <property type="entry name" value="RIBONUCLEASE H"/>
    <property type="match status" value="1"/>
</dbReference>
<gene>
    <name evidence="1" type="primary">AVEN_98881_1</name>
    <name evidence="1" type="ORF">TNIN_264821</name>
</gene>
<dbReference type="EMBL" id="BMAV01028120">
    <property type="protein sequence ID" value="GFS65221.1"/>
    <property type="molecule type" value="Genomic_DNA"/>
</dbReference>
<comment type="caution">
    <text evidence="1">The sequence shown here is derived from an EMBL/GenBank/DDBJ whole genome shotgun (WGS) entry which is preliminary data.</text>
</comment>
<evidence type="ECO:0000313" key="2">
    <source>
        <dbReference type="Proteomes" id="UP000886998"/>
    </source>
</evidence>
<sequence>MRSDWLYGSSFIVTKVAYARSLKRKKGWDEVLPVELEHKYRLWEKTMHLRSKCTIPRRFFAEKYDDYRLHIFTDASAYAYATCAFLRCEFKGQITVKLVAAKARLAPMKKSTIPRLELLGAALGARLAENVHSILRTASKTYFGSNSMVVLSWIKKKSHGTHSLEIE</sequence>
<protein>
    <submittedName>
        <fullName evidence="1">Integrase catalytic domain-containing protein</fullName>
    </submittedName>
</protein>
<organism evidence="1 2">
    <name type="scientific">Trichonephila inaurata madagascariensis</name>
    <dbReference type="NCBI Taxonomy" id="2747483"/>
    <lineage>
        <taxon>Eukaryota</taxon>
        <taxon>Metazoa</taxon>
        <taxon>Ecdysozoa</taxon>
        <taxon>Arthropoda</taxon>
        <taxon>Chelicerata</taxon>
        <taxon>Arachnida</taxon>
        <taxon>Araneae</taxon>
        <taxon>Araneomorphae</taxon>
        <taxon>Entelegynae</taxon>
        <taxon>Araneoidea</taxon>
        <taxon>Nephilidae</taxon>
        <taxon>Trichonephila</taxon>
        <taxon>Trichonephila inaurata</taxon>
    </lineage>
</organism>
<name>A0A8X6IY13_9ARAC</name>
<dbReference type="Pfam" id="PF05380">
    <property type="entry name" value="Peptidase_A17"/>
    <property type="match status" value="1"/>
</dbReference>
<dbReference type="AlphaFoldDB" id="A0A8X6IY13"/>
<keyword evidence="2" id="KW-1185">Reference proteome</keyword>
<evidence type="ECO:0000313" key="1">
    <source>
        <dbReference type="EMBL" id="GFS65221.1"/>
    </source>
</evidence>
<dbReference type="InterPro" id="IPR008042">
    <property type="entry name" value="Retrotrans_Pao"/>
</dbReference>
<proteinExistence type="predicted"/>
<accession>A0A8X6IY13</accession>
<dbReference type="OrthoDB" id="6421597at2759"/>
<dbReference type="PANTHER" id="PTHR47331">
    <property type="entry name" value="PHD-TYPE DOMAIN-CONTAINING PROTEIN"/>
    <property type="match status" value="1"/>
</dbReference>
<dbReference type="Proteomes" id="UP000886998">
    <property type="component" value="Unassembled WGS sequence"/>
</dbReference>
<reference evidence="1" key="1">
    <citation type="submission" date="2020-08" db="EMBL/GenBank/DDBJ databases">
        <title>Multicomponent nature underlies the extraordinary mechanical properties of spider dragline silk.</title>
        <authorList>
            <person name="Kono N."/>
            <person name="Nakamura H."/>
            <person name="Mori M."/>
            <person name="Yoshida Y."/>
            <person name="Ohtoshi R."/>
            <person name="Malay A.D."/>
            <person name="Moran D.A.P."/>
            <person name="Tomita M."/>
            <person name="Numata K."/>
            <person name="Arakawa K."/>
        </authorList>
    </citation>
    <scope>NUCLEOTIDE SEQUENCE</scope>
</reference>